<dbReference type="EMBL" id="UINC01196979">
    <property type="protein sequence ID" value="SVE14233.1"/>
    <property type="molecule type" value="Genomic_DNA"/>
</dbReference>
<proteinExistence type="predicted"/>
<organism evidence="1">
    <name type="scientific">marine metagenome</name>
    <dbReference type="NCBI Taxonomy" id="408172"/>
    <lineage>
        <taxon>unclassified sequences</taxon>
        <taxon>metagenomes</taxon>
        <taxon>ecological metagenomes</taxon>
    </lineage>
</organism>
<feature type="non-terminal residue" evidence="1">
    <location>
        <position position="1"/>
    </location>
</feature>
<evidence type="ECO:0000313" key="1">
    <source>
        <dbReference type="EMBL" id="SVE14233.1"/>
    </source>
</evidence>
<gene>
    <name evidence="1" type="ORF">METZ01_LOCUS467087</name>
</gene>
<dbReference type="AlphaFoldDB" id="A0A383B320"/>
<reference evidence="1" key="1">
    <citation type="submission" date="2018-05" db="EMBL/GenBank/DDBJ databases">
        <authorList>
            <person name="Lanie J.A."/>
            <person name="Ng W.-L."/>
            <person name="Kazmierczak K.M."/>
            <person name="Andrzejewski T.M."/>
            <person name="Davidsen T.M."/>
            <person name="Wayne K.J."/>
            <person name="Tettelin H."/>
            <person name="Glass J.I."/>
            <person name="Rusch D."/>
            <person name="Podicherti R."/>
            <person name="Tsui H.-C.T."/>
            <person name="Winkler M.E."/>
        </authorList>
    </citation>
    <scope>NUCLEOTIDE SEQUENCE</scope>
</reference>
<name>A0A383B320_9ZZZZ</name>
<sequence length="45" mass="5281">ELDKLLVSYQELSDSEEILVSRSKLIAIKSKPRRTANRKMPRKRP</sequence>
<protein>
    <submittedName>
        <fullName evidence="1">Uncharacterized protein</fullName>
    </submittedName>
</protein>
<accession>A0A383B320</accession>